<organism evidence="1 2">
    <name type="scientific">Trifolium pratense</name>
    <name type="common">Red clover</name>
    <dbReference type="NCBI Taxonomy" id="57577"/>
    <lineage>
        <taxon>Eukaryota</taxon>
        <taxon>Viridiplantae</taxon>
        <taxon>Streptophyta</taxon>
        <taxon>Embryophyta</taxon>
        <taxon>Tracheophyta</taxon>
        <taxon>Spermatophyta</taxon>
        <taxon>Magnoliopsida</taxon>
        <taxon>eudicotyledons</taxon>
        <taxon>Gunneridae</taxon>
        <taxon>Pentapetalae</taxon>
        <taxon>rosids</taxon>
        <taxon>fabids</taxon>
        <taxon>Fabales</taxon>
        <taxon>Fabaceae</taxon>
        <taxon>Papilionoideae</taxon>
        <taxon>50 kb inversion clade</taxon>
        <taxon>NPAAA clade</taxon>
        <taxon>Hologalegina</taxon>
        <taxon>IRL clade</taxon>
        <taxon>Trifolieae</taxon>
        <taxon>Trifolium</taxon>
    </lineage>
</organism>
<proteinExistence type="predicted"/>
<sequence length="130" mass="14737">MEITITQPDDFHLHLRDGALLEAVTPHSAKHFQRAIIMPNLKPPITTTSSAISYRESILKAVPKTSNFTPLMTLYLTDVTTPHEIQLAKKSGVVYGVKLFGYKLRSIIWIFNDGIEQNYHSIVWEVNGMK</sequence>
<reference evidence="1" key="1">
    <citation type="submission" date="2023-10" db="EMBL/GenBank/DDBJ databases">
        <authorList>
            <person name="Rodriguez Cubillos JULIANA M."/>
            <person name="De Vega J."/>
        </authorList>
    </citation>
    <scope>NUCLEOTIDE SEQUENCE</scope>
</reference>
<accession>A0ACB0L8P9</accession>
<dbReference type="Proteomes" id="UP001177021">
    <property type="component" value="Unassembled WGS sequence"/>
</dbReference>
<gene>
    <name evidence="1" type="ORF">MILVUS5_LOCUS30067</name>
</gene>
<dbReference type="EMBL" id="CASHSV030000409">
    <property type="protein sequence ID" value="CAJ2664988.1"/>
    <property type="molecule type" value="Genomic_DNA"/>
</dbReference>
<name>A0ACB0L8P9_TRIPR</name>
<protein>
    <submittedName>
        <fullName evidence="1">Uncharacterized protein</fullName>
    </submittedName>
</protein>
<evidence type="ECO:0000313" key="2">
    <source>
        <dbReference type="Proteomes" id="UP001177021"/>
    </source>
</evidence>
<comment type="caution">
    <text evidence="1">The sequence shown here is derived from an EMBL/GenBank/DDBJ whole genome shotgun (WGS) entry which is preliminary data.</text>
</comment>
<keyword evidence="2" id="KW-1185">Reference proteome</keyword>
<evidence type="ECO:0000313" key="1">
    <source>
        <dbReference type="EMBL" id="CAJ2664988.1"/>
    </source>
</evidence>